<proteinExistence type="inferred from homology"/>
<dbReference type="SMART" id="SM00382">
    <property type="entry name" value="AAA"/>
    <property type="match status" value="2"/>
</dbReference>
<dbReference type="InterPro" id="IPR003593">
    <property type="entry name" value="AAA+_ATPase"/>
</dbReference>
<reference evidence="7 8" key="1">
    <citation type="submission" date="2018-05" db="EMBL/GenBank/DDBJ databases">
        <title>Amnibacterium sp. M8JJ-5, whole genome shotgun sequence.</title>
        <authorList>
            <person name="Tuo L."/>
        </authorList>
    </citation>
    <scope>NUCLEOTIDE SEQUENCE [LARGE SCALE GENOMIC DNA]</scope>
    <source>
        <strain evidence="7 8">M8JJ-5</strain>
    </source>
</reference>
<feature type="compositionally biased region" description="Basic and acidic residues" evidence="5">
    <location>
        <begin position="91"/>
        <end position="105"/>
    </location>
</feature>
<dbReference type="GO" id="GO:0005524">
    <property type="term" value="F:ATP binding"/>
    <property type="evidence" value="ECO:0007669"/>
    <property type="project" value="UniProtKB-KW"/>
</dbReference>
<dbReference type="InterPro" id="IPR017871">
    <property type="entry name" value="ABC_transporter-like_CS"/>
</dbReference>
<feature type="compositionally biased region" description="Basic residues" evidence="5">
    <location>
        <begin position="81"/>
        <end position="90"/>
    </location>
</feature>
<evidence type="ECO:0000256" key="4">
    <source>
        <dbReference type="ARBA" id="ARBA00022840"/>
    </source>
</evidence>
<dbReference type="Pfam" id="PF00005">
    <property type="entry name" value="ABC_tran"/>
    <property type="match status" value="2"/>
</dbReference>
<protein>
    <submittedName>
        <fullName evidence="7">ABC transporter ATP-binding protein</fullName>
    </submittedName>
</protein>
<dbReference type="GO" id="GO:0016887">
    <property type="term" value="F:ATP hydrolysis activity"/>
    <property type="evidence" value="ECO:0007669"/>
    <property type="project" value="InterPro"/>
</dbReference>
<dbReference type="PROSITE" id="PS50893">
    <property type="entry name" value="ABC_TRANSPORTER_2"/>
    <property type="match status" value="2"/>
</dbReference>
<keyword evidence="8" id="KW-1185">Reference proteome</keyword>
<dbReference type="PANTHER" id="PTHR43553">
    <property type="entry name" value="HEAVY METAL TRANSPORTER"/>
    <property type="match status" value="1"/>
</dbReference>
<dbReference type="Gene3D" id="3.40.50.300">
    <property type="entry name" value="P-loop containing nucleotide triphosphate hydrolases"/>
    <property type="match status" value="2"/>
</dbReference>
<dbReference type="InterPro" id="IPR003439">
    <property type="entry name" value="ABC_transporter-like_ATP-bd"/>
</dbReference>
<dbReference type="GO" id="GO:0043190">
    <property type="term" value="C:ATP-binding cassette (ABC) transporter complex"/>
    <property type="evidence" value="ECO:0007669"/>
    <property type="project" value="TreeGrafter"/>
</dbReference>
<feature type="domain" description="ABC transporter" evidence="6">
    <location>
        <begin position="375"/>
        <end position="602"/>
    </location>
</feature>
<feature type="region of interest" description="Disordered" evidence="5">
    <location>
        <begin position="81"/>
        <end position="114"/>
    </location>
</feature>
<dbReference type="GO" id="GO:0042626">
    <property type="term" value="F:ATPase-coupled transmembrane transporter activity"/>
    <property type="evidence" value="ECO:0007669"/>
    <property type="project" value="TreeGrafter"/>
</dbReference>
<evidence type="ECO:0000256" key="5">
    <source>
        <dbReference type="SAM" id="MobiDB-lite"/>
    </source>
</evidence>
<keyword evidence="2" id="KW-0813">Transport</keyword>
<dbReference type="AlphaFoldDB" id="A0A2V1HWJ5"/>
<dbReference type="Proteomes" id="UP000244893">
    <property type="component" value="Unassembled WGS sequence"/>
</dbReference>
<dbReference type="InterPro" id="IPR015856">
    <property type="entry name" value="ABC_transpr_CbiO/EcfA_su"/>
</dbReference>
<dbReference type="InterPro" id="IPR027417">
    <property type="entry name" value="P-loop_NTPase"/>
</dbReference>
<feature type="domain" description="ABC transporter" evidence="6">
    <location>
        <begin position="120"/>
        <end position="356"/>
    </location>
</feature>
<comment type="similarity">
    <text evidence="1">Belongs to the ABC transporter superfamily.</text>
</comment>
<evidence type="ECO:0000313" key="8">
    <source>
        <dbReference type="Proteomes" id="UP000244893"/>
    </source>
</evidence>
<dbReference type="EMBL" id="QEOP01000002">
    <property type="protein sequence ID" value="PVZ94867.1"/>
    <property type="molecule type" value="Genomic_DNA"/>
</dbReference>
<evidence type="ECO:0000256" key="1">
    <source>
        <dbReference type="ARBA" id="ARBA00005417"/>
    </source>
</evidence>
<gene>
    <name evidence="7" type="ORF">DDQ50_09295</name>
</gene>
<dbReference type="PANTHER" id="PTHR43553:SF24">
    <property type="entry name" value="ENERGY-COUPLING FACTOR TRANSPORTER ATP-BINDING PROTEIN ECFA1"/>
    <property type="match status" value="1"/>
</dbReference>
<dbReference type="OrthoDB" id="501320at2"/>
<keyword evidence="3" id="KW-0547">Nucleotide-binding</keyword>
<dbReference type="PROSITE" id="PS00211">
    <property type="entry name" value="ABC_TRANSPORTER_1"/>
    <property type="match status" value="2"/>
</dbReference>
<sequence length="602" mass="63718">MGRLDPAVRSGAGARRRTGVPDLPVLELAALRRTVRGCRVGSRAGDQRPHQLVSRVRPAVHRHLHRLVRHLGCGHRRPAVLARRPRPRSNRRAEQIRLGARDDGGRLTGSQGAPTQPAALVARDWGWRHSGRRNWALRSLDLVVEPGERVLLLGASGAGKSTFLQAAAGILGGADEGEEQGEMLLDGRPAAEQRGRAGLVMQDPDAQVVLARVGDDVAFGCENLGVPRDEIWSRVAEALDAVGLDLPLDRATSELSGGQKQRLALAGILAMRPGLVLLDEPTANLDPDGVREVRDAVARMIERTGATLIVIEHRVGTWVDLVDRVVVLEPGGGVRADGSPAGVLGERGDELAAGGVWVPGHEPAHPSRRRAYGEVLLSGTDLGVGRRSTVSSGIDFEVRRGRVLAVTGPNGAGKSTLALTVGGLLPPREGRVIASPALAGGIGADPQRWRSRDLVSRIGSVFQDPEHQLLAATLAEELAVGPRVVGADAATISRVTDELLVRLRLDHLALANPFTLSGGEKRRLSVATALATAPPVLVLDEPTFGQDARTWAELVALLAELLDEGTAVVAVTHDALFVDALADDRLVLAGSVLGSQERGMSQ</sequence>
<organism evidence="7 8">
    <name type="scientific">Amnibacterium flavum</name>
    <dbReference type="NCBI Taxonomy" id="2173173"/>
    <lineage>
        <taxon>Bacteria</taxon>
        <taxon>Bacillati</taxon>
        <taxon>Actinomycetota</taxon>
        <taxon>Actinomycetes</taxon>
        <taxon>Micrococcales</taxon>
        <taxon>Microbacteriaceae</taxon>
        <taxon>Amnibacterium</taxon>
    </lineage>
</organism>
<evidence type="ECO:0000256" key="2">
    <source>
        <dbReference type="ARBA" id="ARBA00022448"/>
    </source>
</evidence>
<evidence type="ECO:0000259" key="6">
    <source>
        <dbReference type="PROSITE" id="PS50893"/>
    </source>
</evidence>
<accession>A0A2V1HWJ5</accession>
<evidence type="ECO:0000256" key="3">
    <source>
        <dbReference type="ARBA" id="ARBA00022741"/>
    </source>
</evidence>
<dbReference type="InterPro" id="IPR050095">
    <property type="entry name" value="ECF_ABC_transporter_ATP-bd"/>
</dbReference>
<dbReference type="CDD" id="cd03225">
    <property type="entry name" value="ABC_cobalt_CbiO_domain1"/>
    <property type="match status" value="2"/>
</dbReference>
<evidence type="ECO:0000313" key="7">
    <source>
        <dbReference type="EMBL" id="PVZ94867.1"/>
    </source>
</evidence>
<keyword evidence="4 7" id="KW-0067">ATP-binding</keyword>
<name>A0A2V1HWJ5_9MICO</name>
<dbReference type="SUPFAM" id="SSF52540">
    <property type="entry name" value="P-loop containing nucleoside triphosphate hydrolases"/>
    <property type="match status" value="2"/>
</dbReference>
<comment type="caution">
    <text evidence="7">The sequence shown here is derived from an EMBL/GenBank/DDBJ whole genome shotgun (WGS) entry which is preliminary data.</text>
</comment>